<evidence type="ECO:0000256" key="5">
    <source>
        <dbReference type="ARBA" id="ARBA00022692"/>
    </source>
</evidence>
<evidence type="ECO:0000256" key="9">
    <source>
        <dbReference type="ARBA" id="ARBA00023136"/>
    </source>
</evidence>
<evidence type="ECO:0000256" key="7">
    <source>
        <dbReference type="ARBA" id="ARBA00022989"/>
    </source>
</evidence>
<dbReference type="NCBIfam" id="TIGR01131">
    <property type="entry name" value="ATP_synt_6_or_A"/>
    <property type="match status" value="1"/>
</dbReference>
<dbReference type="PROSITE" id="PS00449">
    <property type="entry name" value="ATPASE_A"/>
    <property type="match status" value="1"/>
</dbReference>
<keyword evidence="3 11" id="KW-0813">Transport</keyword>
<gene>
    <name evidence="11 14" type="primary">atpB</name>
    <name evidence="14" type="ORF">FGL98_09865</name>
</gene>
<evidence type="ECO:0000313" key="14">
    <source>
        <dbReference type="EMBL" id="TWP36511.1"/>
    </source>
</evidence>
<evidence type="ECO:0000256" key="1">
    <source>
        <dbReference type="ARBA" id="ARBA00004141"/>
    </source>
</evidence>
<dbReference type="HAMAP" id="MF_01393">
    <property type="entry name" value="ATP_synth_a_bact"/>
    <property type="match status" value="1"/>
</dbReference>
<dbReference type="Pfam" id="PF00119">
    <property type="entry name" value="ATP-synt_A"/>
    <property type="match status" value="1"/>
</dbReference>
<dbReference type="InterPro" id="IPR035908">
    <property type="entry name" value="F0_ATP_A_sf"/>
</dbReference>
<dbReference type="InterPro" id="IPR000568">
    <property type="entry name" value="ATP_synth_F0_asu"/>
</dbReference>
<keyword evidence="11" id="KW-1003">Cell membrane</keyword>
<keyword evidence="4 11" id="KW-0138">CF(0)</keyword>
<dbReference type="CDD" id="cd00310">
    <property type="entry name" value="ATP-synt_Fo_a_6"/>
    <property type="match status" value="1"/>
</dbReference>
<dbReference type="PRINTS" id="PR00123">
    <property type="entry name" value="ATPASEA"/>
</dbReference>
<feature type="transmembrane region" description="Helical" evidence="11">
    <location>
        <begin position="30"/>
        <end position="48"/>
    </location>
</feature>
<dbReference type="InterPro" id="IPR023011">
    <property type="entry name" value="ATP_synth_F0_asu_AS"/>
</dbReference>
<dbReference type="RefSeq" id="WP_146316594.1">
    <property type="nucleotide sequence ID" value="NZ_VCQV01000011.1"/>
</dbReference>
<keyword evidence="8 11" id="KW-0406">Ion transport</keyword>
<feature type="transmembrane region" description="Helical" evidence="11">
    <location>
        <begin position="82"/>
        <end position="100"/>
    </location>
</feature>
<keyword evidence="9 11" id="KW-0472">Membrane</keyword>
<evidence type="ECO:0000256" key="11">
    <source>
        <dbReference type="HAMAP-Rule" id="MF_01393"/>
    </source>
</evidence>
<dbReference type="GO" id="GO:0042777">
    <property type="term" value="P:proton motive force-driven plasma membrane ATP synthesis"/>
    <property type="evidence" value="ECO:0007669"/>
    <property type="project" value="TreeGrafter"/>
</dbReference>
<evidence type="ECO:0000256" key="13">
    <source>
        <dbReference type="SAM" id="MobiDB-lite"/>
    </source>
</evidence>
<accession>A0A563E2T2</accession>
<keyword evidence="5 11" id="KW-0812">Transmembrane</keyword>
<reference evidence="14 15" key="1">
    <citation type="submission" date="2019-05" db="EMBL/GenBank/DDBJ databases">
        <authorList>
            <person name="Lee S.D."/>
        </authorList>
    </citation>
    <scope>NUCLEOTIDE SEQUENCE [LARGE SCALE GENOMIC DNA]</scope>
    <source>
        <strain evidence="14 15">C5-26</strain>
    </source>
</reference>
<dbReference type="GO" id="GO:0046933">
    <property type="term" value="F:proton-transporting ATP synthase activity, rotational mechanism"/>
    <property type="evidence" value="ECO:0007669"/>
    <property type="project" value="UniProtKB-UniRule"/>
</dbReference>
<keyword evidence="6 11" id="KW-0375">Hydrogen ion transport</keyword>
<dbReference type="OrthoDB" id="9809130at2"/>
<dbReference type="Gene3D" id="1.20.120.220">
    <property type="entry name" value="ATP synthase, F0 complex, subunit A"/>
    <property type="match status" value="1"/>
</dbReference>
<dbReference type="AlphaFoldDB" id="A0A563E2T2"/>
<comment type="function">
    <text evidence="11 12">Key component of the proton channel; it plays a direct role in the translocation of protons across the membrane.</text>
</comment>
<dbReference type="GO" id="GO:0045259">
    <property type="term" value="C:proton-transporting ATP synthase complex"/>
    <property type="evidence" value="ECO:0007669"/>
    <property type="project" value="UniProtKB-KW"/>
</dbReference>
<reference evidence="14 15" key="2">
    <citation type="submission" date="2019-08" db="EMBL/GenBank/DDBJ databases">
        <title>Jejuicoccus antrihumi gen. nov., sp. nov., a new member of the family Dermacoccaceae isolated from a cave.</title>
        <authorList>
            <person name="Schumann P."/>
            <person name="Kim I.S."/>
        </authorList>
    </citation>
    <scope>NUCLEOTIDE SEQUENCE [LARGE SCALE GENOMIC DNA]</scope>
    <source>
        <strain evidence="14 15">C5-26</strain>
    </source>
</reference>
<sequence length="266" mass="29436">MSPALASTIDINVGQHIQRQFLGMTFNLDTIWSTVIAGLIVVGLGLWMRSKITSGVPSKLQIMWESIVDTVTKQVEDSLGTINPFVVPLAIALFTFILVANWIEMVPTMDKVPSPSADVNLTYAMALFVIVCVHVYSIRQRRLGGYIKHYFQPYPALALFNLIEEIAKPFSLALRLFGNIFAGGIMLSLIALFPSYILWGPEIVWKLFDMFIGLIQAFIFALLTILYFGMAGSHDEEHEQEGAAKAKADAAEEKIGESVPELQGAH</sequence>
<organism evidence="14 15">
    <name type="scientific">Leekyejoonella antrihumi</name>
    <dbReference type="NCBI Taxonomy" id="1660198"/>
    <lineage>
        <taxon>Bacteria</taxon>
        <taxon>Bacillati</taxon>
        <taxon>Actinomycetota</taxon>
        <taxon>Actinomycetes</taxon>
        <taxon>Micrococcales</taxon>
        <taxon>Dermacoccaceae</taxon>
        <taxon>Leekyejoonella</taxon>
    </lineage>
</organism>
<evidence type="ECO:0000256" key="6">
    <source>
        <dbReference type="ARBA" id="ARBA00022781"/>
    </source>
</evidence>
<feature type="transmembrane region" description="Helical" evidence="11">
    <location>
        <begin position="120"/>
        <end position="138"/>
    </location>
</feature>
<proteinExistence type="inferred from homology"/>
<dbReference type="PANTHER" id="PTHR42823:SF3">
    <property type="entry name" value="ATP SYNTHASE SUBUNIT A, CHLOROPLASTIC"/>
    <property type="match status" value="1"/>
</dbReference>
<feature type="transmembrane region" description="Helical" evidence="11">
    <location>
        <begin position="211"/>
        <end position="230"/>
    </location>
</feature>
<evidence type="ECO:0000256" key="3">
    <source>
        <dbReference type="ARBA" id="ARBA00022448"/>
    </source>
</evidence>
<evidence type="ECO:0000256" key="8">
    <source>
        <dbReference type="ARBA" id="ARBA00023065"/>
    </source>
</evidence>
<comment type="subcellular location">
    <subcellularLocation>
        <location evidence="11 12">Cell membrane</location>
        <topology evidence="11 12">Multi-pass membrane protein</topology>
    </subcellularLocation>
    <subcellularLocation>
        <location evidence="1">Membrane</location>
        <topology evidence="1">Multi-pass membrane protein</topology>
    </subcellularLocation>
</comment>
<evidence type="ECO:0000256" key="12">
    <source>
        <dbReference type="RuleBase" id="RU000483"/>
    </source>
</evidence>
<evidence type="ECO:0000256" key="4">
    <source>
        <dbReference type="ARBA" id="ARBA00022547"/>
    </source>
</evidence>
<dbReference type="GO" id="GO:0005886">
    <property type="term" value="C:plasma membrane"/>
    <property type="evidence" value="ECO:0007669"/>
    <property type="project" value="UniProtKB-SubCell"/>
</dbReference>
<dbReference type="EMBL" id="VCQV01000011">
    <property type="protein sequence ID" value="TWP36511.1"/>
    <property type="molecule type" value="Genomic_DNA"/>
</dbReference>
<name>A0A563E2T2_9MICO</name>
<dbReference type="InterPro" id="IPR045082">
    <property type="entry name" value="ATP_syn_F0_a_bact/chloroplast"/>
</dbReference>
<keyword evidence="7 11" id="KW-1133">Transmembrane helix</keyword>
<feature type="transmembrane region" description="Helical" evidence="11">
    <location>
        <begin position="176"/>
        <end position="199"/>
    </location>
</feature>
<protein>
    <recommendedName>
        <fullName evidence="11 12">ATP synthase subunit a</fullName>
    </recommendedName>
    <alternativeName>
        <fullName evidence="11">ATP synthase F0 sector subunit a</fullName>
    </alternativeName>
    <alternativeName>
        <fullName evidence="11">F-ATPase subunit 6</fullName>
    </alternativeName>
</protein>
<feature type="compositionally biased region" description="Basic and acidic residues" evidence="13">
    <location>
        <begin position="239"/>
        <end position="256"/>
    </location>
</feature>
<comment type="caution">
    <text evidence="14">The sequence shown here is derived from an EMBL/GenBank/DDBJ whole genome shotgun (WGS) entry which is preliminary data.</text>
</comment>
<evidence type="ECO:0000256" key="2">
    <source>
        <dbReference type="ARBA" id="ARBA00006810"/>
    </source>
</evidence>
<feature type="region of interest" description="Disordered" evidence="13">
    <location>
        <begin position="239"/>
        <end position="266"/>
    </location>
</feature>
<keyword evidence="15" id="KW-1185">Reference proteome</keyword>
<keyword evidence="10 11" id="KW-0066">ATP synthesis</keyword>
<evidence type="ECO:0000313" key="15">
    <source>
        <dbReference type="Proteomes" id="UP000320244"/>
    </source>
</evidence>
<dbReference type="Proteomes" id="UP000320244">
    <property type="component" value="Unassembled WGS sequence"/>
</dbReference>
<dbReference type="SUPFAM" id="SSF81336">
    <property type="entry name" value="F1F0 ATP synthase subunit A"/>
    <property type="match status" value="1"/>
</dbReference>
<dbReference type="PANTHER" id="PTHR42823">
    <property type="entry name" value="ATP SYNTHASE SUBUNIT A, CHLOROPLASTIC"/>
    <property type="match status" value="1"/>
</dbReference>
<comment type="similarity">
    <text evidence="2 11 12">Belongs to the ATPase A chain family.</text>
</comment>
<evidence type="ECO:0000256" key="10">
    <source>
        <dbReference type="ARBA" id="ARBA00023310"/>
    </source>
</evidence>